<dbReference type="PANTHER" id="PTHR24060">
    <property type="entry name" value="METABOTROPIC GLUTAMATE RECEPTOR"/>
    <property type="match status" value="1"/>
</dbReference>
<feature type="transmembrane region" description="Helical" evidence="12">
    <location>
        <begin position="778"/>
        <end position="802"/>
    </location>
</feature>
<name>A0AAU9XJV7_9CNID</name>
<evidence type="ECO:0000256" key="7">
    <source>
        <dbReference type="ARBA" id="ARBA00023136"/>
    </source>
</evidence>
<evidence type="ECO:0000256" key="4">
    <source>
        <dbReference type="ARBA" id="ARBA00022692"/>
    </source>
</evidence>
<dbReference type="AlphaFoldDB" id="A0AAU9XJV7"/>
<organism evidence="14 15">
    <name type="scientific">Pocillopora meandrina</name>
    <dbReference type="NCBI Taxonomy" id="46732"/>
    <lineage>
        <taxon>Eukaryota</taxon>
        <taxon>Metazoa</taxon>
        <taxon>Cnidaria</taxon>
        <taxon>Anthozoa</taxon>
        <taxon>Hexacorallia</taxon>
        <taxon>Scleractinia</taxon>
        <taxon>Astrocoeniina</taxon>
        <taxon>Pocilloporidae</taxon>
        <taxon>Pocillopora</taxon>
    </lineage>
</organism>
<comment type="caution">
    <text evidence="14">The sequence shown here is derived from an EMBL/GenBank/DDBJ whole genome shotgun (WGS) entry which is preliminary data.</text>
</comment>
<dbReference type="InterPro" id="IPR038550">
    <property type="entry name" value="GPCR_3_9-Cys_sf"/>
</dbReference>
<dbReference type="Proteomes" id="UP001159428">
    <property type="component" value="Unassembled WGS sequence"/>
</dbReference>
<proteinExistence type="inferred from homology"/>
<evidence type="ECO:0000256" key="9">
    <source>
        <dbReference type="ARBA" id="ARBA00023180"/>
    </source>
</evidence>
<feature type="region of interest" description="Disordered" evidence="11">
    <location>
        <begin position="924"/>
        <end position="944"/>
    </location>
</feature>
<comment type="similarity">
    <text evidence="2">Belongs to the G-protein coupled receptor 3 family.</text>
</comment>
<protein>
    <recommendedName>
        <fullName evidence="13">G-protein coupled receptors family 3 profile domain-containing protein</fullName>
    </recommendedName>
</protein>
<dbReference type="InterPro" id="IPR028082">
    <property type="entry name" value="Peripla_BP_I"/>
</dbReference>
<dbReference type="Gene3D" id="2.10.50.30">
    <property type="entry name" value="GPCR, family 3, nine cysteines domain"/>
    <property type="match status" value="1"/>
</dbReference>
<dbReference type="InterPro" id="IPR050726">
    <property type="entry name" value="mGluR"/>
</dbReference>
<feature type="transmembrane region" description="Helical" evidence="12">
    <location>
        <begin position="808"/>
        <end position="835"/>
    </location>
</feature>
<evidence type="ECO:0000256" key="6">
    <source>
        <dbReference type="ARBA" id="ARBA00023040"/>
    </source>
</evidence>
<dbReference type="InterPro" id="IPR001828">
    <property type="entry name" value="ANF_lig-bd_rcpt"/>
</dbReference>
<dbReference type="Gene3D" id="3.40.50.2300">
    <property type="match status" value="2"/>
</dbReference>
<keyword evidence="9" id="KW-0325">Glycoprotein</keyword>
<sequence length="944" mass="105668">MLLVKESLVLPRFILSLALFTVVYTTNTYEPDNSHEFGALSSPTPTKEGPSASQVARIDGDVFLGGLFPVHAKGNGSSLCGELNEQVGIHRVEAMLYAMDQVNENSTLLPNITLGMEIRDDCGTVNTALEQCLNFVLGTLTNREEICSSLVGTPEVKKKAALVGVVGPSYSITTVQVASLLRLFEVPQVSYAATSAELSDKDRFEYFVRTVPPDSYQARAMIDIITFMNWPAVFAVHSRGSYGEQGMEILEKFSVVSNVCIADHRQLEPDFTEEEYDQIIERFLTEKDIRVVVMFCNAEDLRSMLQAAKRAQNRGEKKRFIWLASDFWGTRLRHVEGLEDVADGAITIEFQTFDTQLKPFYNYFSKLNPLNNSRNPWFKEYWEKRFNCKFGKGPLSGNPRCLFPENRFSVLDRFDAKVPFVIDAVFSFAHALHAMHQNICGPVPGLCSAMKKLDRSVLLWYLRNVSFNGTTGLVKFDANGDSAGKYDFYVFRNSYSAYYTKLGSWVEGKLTMDSHELYRANNYLESHCGKPCGPHAIRRIRDTVCCWTCEDCDADSYVENDFTCKTCDKGTRPNATFDGCEPLHEVYLDKVWIVVVGVFASLGILATVTVCVVFLKFAQTPLIKASGHELSIVLLAGILLCYSFAFVMVSNPGKVVCAIQRFGIGLCFCVCYSSLLVRTNRIARIFSGIKSPSFISPKSQLLITAVIIAPELAMAITELLIRPPKAMASYEQKDFVLIKCNISTVGMVSLFGYNAVLIIFCTYYAFRTRKTPLNFNEAKFIGFCMYTTCVIWIAFVPVYYGIGGGFQAIALAFSSVISATTILIFIFLPKVYIVLFKPEKNIRSNSRLRSRSKSFDLNVPEADIVFNGKSSLNEHTAVKRLRTCKRCDEARFQFVRTKLSHTSQSFRKFNGSVPSTPSLITNKTIKNGGTQHQSQPQVPSFTAI</sequence>
<evidence type="ECO:0000259" key="13">
    <source>
        <dbReference type="PROSITE" id="PS50259"/>
    </source>
</evidence>
<dbReference type="Pfam" id="PF01094">
    <property type="entry name" value="ANF_receptor"/>
    <property type="match status" value="1"/>
</dbReference>
<evidence type="ECO:0000256" key="5">
    <source>
        <dbReference type="ARBA" id="ARBA00022989"/>
    </source>
</evidence>
<dbReference type="InterPro" id="IPR017978">
    <property type="entry name" value="GPCR_3_C"/>
</dbReference>
<dbReference type="GO" id="GO:0005886">
    <property type="term" value="C:plasma membrane"/>
    <property type="evidence" value="ECO:0007669"/>
    <property type="project" value="UniProtKB-SubCell"/>
</dbReference>
<feature type="transmembrane region" description="Helical" evidence="12">
    <location>
        <begin position="591"/>
        <end position="618"/>
    </location>
</feature>
<dbReference type="EMBL" id="CALNXJ010000048">
    <property type="protein sequence ID" value="CAH3150772.1"/>
    <property type="molecule type" value="Genomic_DNA"/>
</dbReference>
<dbReference type="InterPro" id="IPR000162">
    <property type="entry name" value="GPCR_3_mtglu_rcpt"/>
</dbReference>
<comment type="subcellular location">
    <subcellularLocation>
        <location evidence="1">Cell membrane</location>
        <topology evidence="1">Multi-pass membrane protein</topology>
    </subcellularLocation>
</comment>
<evidence type="ECO:0000313" key="14">
    <source>
        <dbReference type="EMBL" id="CAH3150772.1"/>
    </source>
</evidence>
<keyword evidence="5 12" id="KW-1133">Transmembrane helix</keyword>
<feature type="transmembrane region" description="Helical" evidence="12">
    <location>
        <begin position="630"/>
        <end position="650"/>
    </location>
</feature>
<dbReference type="FunFam" id="3.40.50.2300:FF:000145">
    <property type="entry name" value="Glutamate receptor, metabotropic"/>
    <property type="match status" value="1"/>
</dbReference>
<evidence type="ECO:0000256" key="3">
    <source>
        <dbReference type="ARBA" id="ARBA00022475"/>
    </source>
</evidence>
<feature type="domain" description="G-protein coupled receptors family 3 profile" evidence="13">
    <location>
        <begin position="592"/>
        <end position="850"/>
    </location>
</feature>
<evidence type="ECO:0000256" key="2">
    <source>
        <dbReference type="ARBA" id="ARBA00007242"/>
    </source>
</evidence>
<feature type="transmembrane region" description="Helical" evidence="12">
    <location>
        <begin position="741"/>
        <end position="766"/>
    </location>
</feature>
<evidence type="ECO:0000256" key="8">
    <source>
        <dbReference type="ARBA" id="ARBA00023170"/>
    </source>
</evidence>
<evidence type="ECO:0000256" key="10">
    <source>
        <dbReference type="ARBA" id="ARBA00023224"/>
    </source>
</evidence>
<dbReference type="CDD" id="cd15285">
    <property type="entry name" value="7tmC_mGluR_group1"/>
    <property type="match status" value="1"/>
</dbReference>
<dbReference type="PRINTS" id="PR00593">
    <property type="entry name" value="MTABOTROPICR"/>
</dbReference>
<keyword evidence="3" id="KW-1003">Cell membrane</keyword>
<gene>
    <name evidence="14" type="ORF">PMEA_00024929</name>
</gene>
<dbReference type="PRINTS" id="PR00248">
    <property type="entry name" value="GPCRMGR"/>
</dbReference>
<dbReference type="InterPro" id="IPR017979">
    <property type="entry name" value="GPCR_3_CS"/>
</dbReference>
<dbReference type="SUPFAM" id="SSF53822">
    <property type="entry name" value="Periplasmic binding protein-like I"/>
    <property type="match status" value="1"/>
</dbReference>
<feature type="transmembrane region" description="Helical" evidence="12">
    <location>
        <begin position="662"/>
        <end position="680"/>
    </location>
</feature>
<evidence type="ECO:0000256" key="11">
    <source>
        <dbReference type="SAM" id="MobiDB-lite"/>
    </source>
</evidence>
<keyword evidence="6" id="KW-0297">G-protein coupled receptor</keyword>
<evidence type="ECO:0000256" key="12">
    <source>
        <dbReference type="SAM" id="Phobius"/>
    </source>
</evidence>
<feature type="transmembrane region" description="Helical" evidence="12">
    <location>
        <begin position="701"/>
        <end position="721"/>
    </location>
</feature>
<dbReference type="Pfam" id="PF00003">
    <property type="entry name" value="7tm_3"/>
    <property type="match status" value="1"/>
</dbReference>
<dbReference type="CDD" id="cd06362">
    <property type="entry name" value="PBP1_mGluR"/>
    <property type="match status" value="1"/>
</dbReference>
<keyword evidence="15" id="KW-1185">Reference proteome</keyword>
<dbReference type="PROSITE" id="PS00980">
    <property type="entry name" value="G_PROTEIN_RECEP_F3_2"/>
    <property type="match status" value="1"/>
</dbReference>
<keyword evidence="4 12" id="KW-0812">Transmembrane</keyword>
<accession>A0AAU9XJV7</accession>
<dbReference type="InterPro" id="IPR000337">
    <property type="entry name" value="GPCR_3"/>
</dbReference>
<dbReference type="PROSITE" id="PS50259">
    <property type="entry name" value="G_PROTEIN_RECEP_F3_4"/>
    <property type="match status" value="1"/>
</dbReference>
<evidence type="ECO:0000256" key="1">
    <source>
        <dbReference type="ARBA" id="ARBA00004651"/>
    </source>
</evidence>
<evidence type="ECO:0000313" key="15">
    <source>
        <dbReference type="Proteomes" id="UP001159428"/>
    </source>
</evidence>
<reference evidence="14 15" key="1">
    <citation type="submission" date="2022-05" db="EMBL/GenBank/DDBJ databases">
        <authorList>
            <consortium name="Genoscope - CEA"/>
            <person name="William W."/>
        </authorList>
    </citation>
    <scope>NUCLEOTIDE SEQUENCE [LARGE SCALE GENOMIC DNA]</scope>
</reference>
<keyword evidence="8" id="KW-0675">Receptor</keyword>
<dbReference type="GO" id="GO:0004930">
    <property type="term" value="F:G protein-coupled receptor activity"/>
    <property type="evidence" value="ECO:0007669"/>
    <property type="project" value="UniProtKB-KW"/>
</dbReference>
<keyword evidence="10" id="KW-0807">Transducer</keyword>
<keyword evidence="7 12" id="KW-0472">Membrane</keyword>